<dbReference type="Proteomes" id="UP000827092">
    <property type="component" value="Unassembled WGS sequence"/>
</dbReference>
<evidence type="ECO:0000256" key="3">
    <source>
        <dbReference type="ARBA" id="ARBA00022771"/>
    </source>
</evidence>
<comment type="caution">
    <text evidence="7">The sequence shown here is derived from an EMBL/GenBank/DDBJ whole genome shotgun (WGS) entry which is preliminary data.</text>
</comment>
<dbReference type="Pfam" id="PF12874">
    <property type="entry name" value="zf-met"/>
    <property type="match status" value="1"/>
</dbReference>
<evidence type="ECO:0000313" key="7">
    <source>
        <dbReference type="EMBL" id="KAG8198499.1"/>
    </source>
</evidence>
<gene>
    <name evidence="7" type="ORF">JTE90_017365</name>
</gene>
<accession>A0AAV6VPJ2</accession>
<evidence type="ECO:0000313" key="8">
    <source>
        <dbReference type="Proteomes" id="UP000827092"/>
    </source>
</evidence>
<evidence type="ECO:0000256" key="1">
    <source>
        <dbReference type="ARBA" id="ARBA00022723"/>
    </source>
</evidence>
<dbReference type="GO" id="GO:0008270">
    <property type="term" value="F:zinc ion binding"/>
    <property type="evidence" value="ECO:0007669"/>
    <property type="project" value="UniProtKB-KW"/>
</dbReference>
<organism evidence="7 8">
    <name type="scientific">Oedothorax gibbosus</name>
    <dbReference type="NCBI Taxonomy" id="931172"/>
    <lineage>
        <taxon>Eukaryota</taxon>
        <taxon>Metazoa</taxon>
        <taxon>Ecdysozoa</taxon>
        <taxon>Arthropoda</taxon>
        <taxon>Chelicerata</taxon>
        <taxon>Arachnida</taxon>
        <taxon>Araneae</taxon>
        <taxon>Araneomorphae</taxon>
        <taxon>Entelegynae</taxon>
        <taxon>Araneoidea</taxon>
        <taxon>Linyphiidae</taxon>
        <taxon>Erigoninae</taxon>
        <taxon>Oedothorax</taxon>
    </lineage>
</organism>
<feature type="domain" description="C2H2-type" evidence="6">
    <location>
        <begin position="146"/>
        <end position="169"/>
    </location>
</feature>
<dbReference type="SUPFAM" id="SSF57667">
    <property type="entry name" value="beta-beta-alpha zinc fingers"/>
    <property type="match status" value="1"/>
</dbReference>
<protein>
    <recommendedName>
        <fullName evidence="6">C2H2-type domain-containing protein</fullName>
    </recommendedName>
</protein>
<evidence type="ECO:0000256" key="4">
    <source>
        <dbReference type="ARBA" id="ARBA00022833"/>
    </source>
</evidence>
<dbReference type="Pfam" id="PF00096">
    <property type="entry name" value="zf-C2H2"/>
    <property type="match status" value="1"/>
</dbReference>
<feature type="domain" description="C2H2-type" evidence="6">
    <location>
        <begin position="202"/>
        <end position="233"/>
    </location>
</feature>
<keyword evidence="3 5" id="KW-0863">Zinc-finger</keyword>
<reference evidence="7 8" key="1">
    <citation type="journal article" date="2022" name="Nat. Ecol. Evol.">
        <title>A masculinizing supergene underlies an exaggerated male reproductive morph in a spider.</title>
        <authorList>
            <person name="Hendrickx F."/>
            <person name="De Corte Z."/>
            <person name="Sonet G."/>
            <person name="Van Belleghem S.M."/>
            <person name="Kostlbacher S."/>
            <person name="Vangestel C."/>
        </authorList>
    </citation>
    <scope>NUCLEOTIDE SEQUENCE [LARGE SCALE GENOMIC DNA]</scope>
    <source>
        <strain evidence="7">W744_W776</strain>
    </source>
</reference>
<dbReference type="GO" id="GO:0000977">
    <property type="term" value="F:RNA polymerase II transcription regulatory region sequence-specific DNA binding"/>
    <property type="evidence" value="ECO:0007669"/>
    <property type="project" value="TreeGrafter"/>
</dbReference>
<keyword evidence="8" id="KW-1185">Reference proteome</keyword>
<dbReference type="PROSITE" id="PS50157">
    <property type="entry name" value="ZINC_FINGER_C2H2_2"/>
    <property type="match status" value="5"/>
</dbReference>
<feature type="domain" description="C2H2-type" evidence="6">
    <location>
        <begin position="75"/>
        <end position="102"/>
    </location>
</feature>
<keyword evidence="1" id="KW-0479">Metal-binding</keyword>
<dbReference type="Pfam" id="PF13894">
    <property type="entry name" value="zf-C2H2_4"/>
    <property type="match status" value="1"/>
</dbReference>
<keyword evidence="4" id="KW-0862">Zinc</keyword>
<evidence type="ECO:0000259" key="6">
    <source>
        <dbReference type="PROSITE" id="PS50157"/>
    </source>
</evidence>
<keyword evidence="2" id="KW-0677">Repeat</keyword>
<dbReference type="Gene3D" id="3.30.160.60">
    <property type="entry name" value="Classic Zinc Finger"/>
    <property type="match status" value="3"/>
</dbReference>
<proteinExistence type="predicted"/>
<dbReference type="PANTHER" id="PTHR24409">
    <property type="entry name" value="ZINC FINGER PROTEIN 142"/>
    <property type="match status" value="1"/>
</dbReference>
<name>A0AAV6VPJ2_9ARAC</name>
<dbReference type="SMART" id="SM00355">
    <property type="entry name" value="ZnF_C2H2"/>
    <property type="match status" value="6"/>
</dbReference>
<feature type="domain" description="C2H2-type" evidence="6">
    <location>
        <begin position="427"/>
        <end position="456"/>
    </location>
</feature>
<dbReference type="EMBL" id="JAFNEN010000039">
    <property type="protein sequence ID" value="KAG8198499.1"/>
    <property type="molecule type" value="Genomic_DNA"/>
</dbReference>
<dbReference type="GO" id="GO:0000981">
    <property type="term" value="F:DNA-binding transcription factor activity, RNA polymerase II-specific"/>
    <property type="evidence" value="ECO:0007669"/>
    <property type="project" value="TreeGrafter"/>
</dbReference>
<feature type="domain" description="C2H2-type" evidence="6">
    <location>
        <begin position="276"/>
        <end position="303"/>
    </location>
</feature>
<dbReference type="InterPro" id="IPR013087">
    <property type="entry name" value="Znf_C2H2_type"/>
</dbReference>
<dbReference type="InterPro" id="IPR036236">
    <property type="entry name" value="Znf_C2H2_sf"/>
</dbReference>
<dbReference type="AlphaFoldDB" id="A0AAV6VPJ2"/>
<dbReference type="GO" id="GO:0005634">
    <property type="term" value="C:nucleus"/>
    <property type="evidence" value="ECO:0007669"/>
    <property type="project" value="TreeGrafter"/>
</dbReference>
<dbReference type="PROSITE" id="PS00028">
    <property type="entry name" value="ZINC_FINGER_C2H2_1"/>
    <property type="match status" value="3"/>
</dbReference>
<sequence length="456" mass="50367">MISGNLSEAEEYLISLSELNNGAMGVSNGYDSSSDEVEFIQELKVTLDRHECDLCCRGTFLVDKLLRFGGLEGKFACEVCMTSFKSKAKAVAHARQHETEYGVASPVICCKTGASVLESVNVTEFGAGSKEIESNKKSPLATEKSFSCGKCPKQYKSASGLRKHRSNRHCNIMQSGCISEAVKSAKRARTESVISIEEPLVFVCDRCQEKFNTKKELKKHKDQCQNCDTASEPLACNVTREVSSTPVRNLQTNNPWIGAMKINTDAFADGTLAVFFSCGSCQETFSSQKKLKQHYTTHHGQSRDSIVSKINSESRESIISIADGNVERRESILSVSSNGESSTMAMQNDGNIFQTTPKVKKKMSAVAMQNSSDISETSRKCRSESGTTANSNQIRVSEYWSCDFCLIRCKSEKGLKKHNTLQHGPTYFCYLCGTSFKSSTMFRKHQKHFSTSGNCI</sequence>
<dbReference type="PANTHER" id="PTHR24409:SF295">
    <property type="entry name" value="AZ2-RELATED"/>
    <property type="match status" value="1"/>
</dbReference>
<evidence type="ECO:0000256" key="5">
    <source>
        <dbReference type="PROSITE-ProRule" id="PRU00042"/>
    </source>
</evidence>
<evidence type="ECO:0000256" key="2">
    <source>
        <dbReference type="ARBA" id="ARBA00022737"/>
    </source>
</evidence>